<dbReference type="Gene3D" id="3.30.160.170">
    <property type="entry name" value="FlaG-like"/>
    <property type="match status" value="1"/>
</dbReference>
<proteinExistence type="predicted"/>
<accession>A0A0C2JG48</accession>
<evidence type="ECO:0000313" key="2">
    <source>
        <dbReference type="Proteomes" id="UP000031672"/>
    </source>
</evidence>
<keyword evidence="1" id="KW-0282">Flagellum</keyword>
<gene>
    <name evidence="1" type="ORF">OJ16_12435</name>
</gene>
<dbReference type="Proteomes" id="UP000031672">
    <property type="component" value="Unassembled WGS sequence"/>
</dbReference>
<keyword evidence="2" id="KW-1185">Reference proteome</keyword>
<dbReference type="InterPro" id="IPR035924">
    <property type="entry name" value="FlaG-like_sf"/>
</dbReference>
<organism evidence="1 2">
    <name type="scientific">Vibrio renipiscarius</name>
    <dbReference type="NCBI Taxonomy" id="1461322"/>
    <lineage>
        <taxon>Bacteria</taxon>
        <taxon>Pseudomonadati</taxon>
        <taxon>Pseudomonadota</taxon>
        <taxon>Gammaproteobacteria</taxon>
        <taxon>Vibrionales</taxon>
        <taxon>Vibrionaceae</taxon>
        <taxon>Vibrio</taxon>
    </lineage>
</organism>
<reference evidence="1 2" key="1">
    <citation type="submission" date="2014-11" db="EMBL/GenBank/DDBJ databases">
        <title>Draft Genome Sequence of Vibrio piscirenalis strains CECT 8603T and CECT 8604, two marine Gammaproteobacterium isolated from cultured gilthead sea bream (Sparus aurata).</title>
        <authorList>
            <person name="Arahal D.R."/>
            <person name="Rodrigo-Torres L."/>
            <person name="Lucena T."/>
            <person name="Pujalte M.J."/>
        </authorList>
    </citation>
    <scope>NUCLEOTIDE SEQUENCE [LARGE SCALE GENOMIC DNA]</scope>
    <source>
        <strain evidence="1 2">DCR 1-4-2</strain>
    </source>
</reference>
<name>A0A0C2NAZ2_9VIBR</name>
<dbReference type="OrthoDB" id="5741693at2"/>
<dbReference type="RefSeq" id="WP_040991139.1">
    <property type="nucleotide sequence ID" value="NZ_JTKH01000023.1"/>
</dbReference>
<keyword evidence="1" id="KW-0966">Cell projection</keyword>
<dbReference type="PANTHER" id="PTHR37166:SF1">
    <property type="entry name" value="PROTEIN FLAG"/>
    <property type="match status" value="1"/>
</dbReference>
<protein>
    <submittedName>
        <fullName evidence="1">Flagellar protein FlaG</fullName>
    </submittedName>
</protein>
<dbReference type="SUPFAM" id="SSF160214">
    <property type="entry name" value="FlaG-like"/>
    <property type="match status" value="1"/>
</dbReference>
<dbReference type="InterPro" id="IPR005186">
    <property type="entry name" value="FlaG"/>
</dbReference>
<sequence>MEMPPYVTNIQSYSSTNGTKIASEYGQSQGLPSLSEKVVASELNQLASRQVEQTMEAVQVTQQLSEQEREKVVEQMNEFIATVNTGLSFRVDEESGRDVVTIYEESTGDIIRQIPDEEMLEVLRRLREQTARYSSGLLIDKV</sequence>
<accession>A0A0C2NAZ2</accession>
<dbReference type="STRING" id="1461322.OJ16_12435"/>
<dbReference type="PANTHER" id="PTHR37166">
    <property type="entry name" value="PROTEIN FLAG"/>
    <property type="match status" value="1"/>
</dbReference>
<comment type="caution">
    <text evidence="1">The sequence shown here is derived from an EMBL/GenBank/DDBJ whole genome shotgun (WGS) entry which is preliminary data.</text>
</comment>
<dbReference type="EMBL" id="JTKH01000023">
    <property type="protein sequence ID" value="KII76924.1"/>
    <property type="molecule type" value="Genomic_DNA"/>
</dbReference>
<keyword evidence="1" id="KW-0969">Cilium</keyword>
<dbReference type="NCBIfam" id="NF006465">
    <property type="entry name" value="PRK08868.1"/>
    <property type="match status" value="1"/>
</dbReference>
<dbReference type="Pfam" id="PF03646">
    <property type="entry name" value="FlaG"/>
    <property type="match status" value="1"/>
</dbReference>
<dbReference type="AlphaFoldDB" id="A0A0C2NAZ2"/>
<evidence type="ECO:0000313" key="1">
    <source>
        <dbReference type="EMBL" id="KII76924.1"/>
    </source>
</evidence>